<protein>
    <recommendedName>
        <fullName evidence="10">Purine nucleoside phosphorylase</fullName>
    </recommendedName>
</protein>
<comment type="catalytic activity">
    <reaction evidence="8">
        <text>adenosine + phosphate = alpha-D-ribose 1-phosphate + adenine</text>
        <dbReference type="Rhea" id="RHEA:27642"/>
        <dbReference type="ChEBI" id="CHEBI:16335"/>
        <dbReference type="ChEBI" id="CHEBI:16708"/>
        <dbReference type="ChEBI" id="CHEBI:43474"/>
        <dbReference type="ChEBI" id="CHEBI:57720"/>
        <dbReference type="EC" id="2.4.2.1"/>
    </reaction>
    <physiologicalReaction direction="left-to-right" evidence="8">
        <dbReference type="Rhea" id="RHEA:27643"/>
    </physiologicalReaction>
</comment>
<dbReference type="GO" id="GO:0005507">
    <property type="term" value="F:copper ion binding"/>
    <property type="evidence" value="ECO:0007669"/>
    <property type="project" value="TreeGrafter"/>
</dbReference>
<evidence type="ECO:0000313" key="12">
    <source>
        <dbReference type="EMBL" id="RJP75264.1"/>
    </source>
</evidence>
<evidence type="ECO:0000256" key="1">
    <source>
        <dbReference type="ARBA" id="ARBA00000553"/>
    </source>
</evidence>
<keyword evidence="4" id="KW-0479">Metal-binding</keyword>
<dbReference type="SUPFAM" id="SSF64438">
    <property type="entry name" value="CNF1/YfiH-like putative cysteine hydrolases"/>
    <property type="match status" value="1"/>
</dbReference>
<gene>
    <name evidence="12" type="primary">pgeF</name>
    <name evidence="12" type="ORF">C4532_00620</name>
</gene>
<sequence>MLPLRHLPTERNERRKPLRPLSVNPVRHPFPSEPPFDSITAAFTTRHLGKSKPPFASLNTGLHTDDDPINVIKNRKLVFETLSLDPDSLTTAQQVHGEHVQKITEKERGRGAEKYADAIPETDALITDVPNTPIGVFTADCVPIFLYDPERIAIGIVHAGWRSTVRGIARKTVARMSDEYGSNPAHMWAAFGPSIGPCCYEVGQDVFDAFNQGTEPISSSMGRPEGGTIWAQSPKGSVPNAKWYLDLWFANSLQLQACGLNTDQVINPRICSACNADDYFSARKHGARTGRTLSVIAIKPA</sequence>
<dbReference type="InterPro" id="IPR038371">
    <property type="entry name" value="Cu_polyphenol_OxRdtase_sf"/>
</dbReference>
<accession>A0A419F9F5</accession>
<evidence type="ECO:0000256" key="5">
    <source>
        <dbReference type="ARBA" id="ARBA00022801"/>
    </source>
</evidence>
<keyword evidence="5" id="KW-0378">Hydrolase</keyword>
<evidence type="ECO:0000256" key="11">
    <source>
        <dbReference type="SAM" id="MobiDB-lite"/>
    </source>
</evidence>
<evidence type="ECO:0000256" key="2">
    <source>
        <dbReference type="ARBA" id="ARBA00007353"/>
    </source>
</evidence>
<evidence type="ECO:0000256" key="4">
    <source>
        <dbReference type="ARBA" id="ARBA00022723"/>
    </source>
</evidence>
<dbReference type="Proteomes" id="UP000285961">
    <property type="component" value="Unassembled WGS sequence"/>
</dbReference>
<evidence type="ECO:0000256" key="7">
    <source>
        <dbReference type="ARBA" id="ARBA00047989"/>
    </source>
</evidence>
<dbReference type="Pfam" id="PF02578">
    <property type="entry name" value="Cu-oxidase_4"/>
    <property type="match status" value="1"/>
</dbReference>
<name>A0A419F9F5_9BACT</name>
<keyword evidence="6" id="KW-0862">Zinc</keyword>
<dbReference type="InterPro" id="IPR003730">
    <property type="entry name" value="Cu_polyphenol_OxRdtase"/>
</dbReference>
<dbReference type="Gene3D" id="3.60.140.10">
    <property type="entry name" value="CNF1/YfiH-like putative cysteine hydrolases"/>
    <property type="match status" value="1"/>
</dbReference>
<comment type="caution">
    <text evidence="12">The sequence shown here is derived from an EMBL/GenBank/DDBJ whole genome shotgun (WGS) entry which is preliminary data.</text>
</comment>
<reference evidence="12 13" key="1">
    <citation type="journal article" date="2017" name="ISME J.">
        <title>Energy and carbon metabolisms in a deep terrestrial subsurface fluid microbial community.</title>
        <authorList>
            <person name="Momper L."/>
            <person name="Jungbluth S.P."/>
            <person name="Lee M.D."/>
            <person name="Amend J.P."/>
        </authorList>
    </citation>
    <scope>NUCLEOTIDE SEQUENCE [LARGE SCALE GENOMIC DNA]</scope>
    <source>
        <strain evidence="12">SURF_17</strain>
    </source>
</reference>
<dbReference type="NCBIfam" id="TIGR00726">
    <property type="entry name" value="peptidoglycan editing factor PgeF"/>
    <property type="match status" value="1"/>
</dbReference>
<dbReference type="AlphaFoldDB" id="A0A419F9F5"/>
<dbReference type="PANTHER" id="PTHR30616">
    <property type="entry name" value="UNCHARACTERIZED PROTEIN YFIH"/>
    <property type="match status" value="1"/>
</dbReference>
<dbReference type="GO" id="GO:0017061">
    <property type="term" value="F:S-methyl-5-thioadenosine phosphorylase activity"/>
    <property type="evidence" value="ECO:0007669"/>
    <property type="project" value="UniProtKB-EC"/>
</dbReference>
<evidence type="ECO:0000256" key="9">
    <source>
        <dbReference type="ARBA" id="ARBA00049893"/>
    </source>
</evidence>
<comment type="catalytic activity">
    <reaction evidence="1">
        <text>inosine + phosphate = alpha-D-ribose 1-phosphate + hypoxanthine</text>
        <dbReference type="Rhea" id="RHEA:27646"/>
        <dbReference type="ChEBI" id="CHEBI:17368"/>
        <dbReference type="ChEBI" id="CHEBI:17596"/>
        <dbReference type="ChEBI" id="CHEBI:43474"/>
        <dbReference type="ChEBI" id="CHEBI:57720"/>
        <dbReference type="EC" id="2.4.2.1"/>
    </reaction>
    <physiologicalReaction direction="left-to-right" evidence="1">
        <dbReference type="Rhea" id="RHEA:27647"/>
    </physiologicalReaction>
</comment>
<keyword evidence="3" id="KW-0808">Transferase</keyword>
<evidence type="ECO:0000256" key="8">
    <source>
        <dbReference type="ARBA" id="ARBA00048968"/>
    </source>
</evidence>
<evidence type="ECO:0000256" key="3">
    <source>
        <dbReference type="ARBA" id="ARBA00022679"/>
    </source>
</evidence>
<evidence type="ECO:0000313" key="13">
    <source>
        <dbReference type="Proteomes" id="UP000285961"/>
    </source>
</evidence>
<comment type="similarity">
    <text evidence="2 10">Belongs to the purine nucleoside phosphorylase YfiH/LACC1 family.</text>
</comment>
<organism evidence="12 13">
    <name type="scientific">Candidatus Abyssobacteria bacterium SURF_17</name>
    <dbReference type="NCBI Taxonomy" id="2093361"/>
    <lineage>
        <taxon>Bacteria</taxon>
        <taxon>Pseudomonadati</taxon>
        <taxon>Candidatus Hydrogenedentota</taxon>
        <taxon>Candidatus Abyssobacteria</taxon>
    </lineage>
</organism>
<comment type="catalytic activity">
    <reaction evidence="9">
        <text>S-methyl-5'-thioadenosine + phosphate = 5-(methylsulfanyl)-alpha-D-ribose 1-phosphate + adenine</text>
        <dbReference type="Rhea" id="RHEA:11852"/>
        <dbReference type="ChEBI" id="CHEBI:16708"/>
        <dbReference type="ChEBI" id="CHEBI:17509"/>
        <dbReference type="ChEBI" id="CHEBI:43474"/>
        <dbReference type="ChEBI" id="CHEBI:58533"/>
        <dbReference type="EC" id="2.4.2.28"/>
    </reaction>
    <physiologicalReaction direction="left-to-right" evidence="9">
        <dbReference type="Rhea" id="RHEA:11853"/>
    </physiologicalReaction>
</comment>
<dbReference type="InterPro" id="IPR011324">
    <property type="entry name" value="Cytotoxic_necrot_fac-like_cat"/>
</dbReference>
<evidence type="ECO:0000256" key="6">
    <source>
        <dbReference type="ARBA" id="ARBA00022833"/>
    </source>
</evidence>
<comment type="catalytic activity">
    <reaction evidence="7">
        <text>adenosine + H2O + H(+) = inosine + NH4(+)</text>
        <dbReference type="Rhea" id="RHEA:24408"/>
        <dbReference type="ChEBI" id="CHEBI:15377"/>
        <dbReference type="ChEBI" id="CHEBI:15378"/>
        <dbReference type="ChEBI" id="CHEBI:16335"/>
        <dbReference type="ChEBI" id="CHEBI:17596"/>
        <dbReference type="ChEBI" id="CHEBI:28938"/>
        <dbReference type="EC" id="3.5.4.4"/>
    </reaction>
    <physiologicalReaction direction="left-to-right" evidence="7">
        <dbReference type="Rhea" id="RHEA:24409"/>
    </physiologicalReaction>
</comment>
<proteinExistence type="inferred from homology"/>
<dbReference type="PANTHER" id="PTHR30616:SF2">
    <property type="entry name" value="PURINE NUCLEOSIDE PHOSPHORYLASE LACC1"/>
    <property type="match status" value="1"/>
</dbReference>
<evidence type="ECO:0000256" key="10">
    <source>
        <dbReference type="RuleBase" id="RU361274"/>
    </source>
</evidence>
<dbReference type="GO" id="GO:0016787">
    <property type="term" value="F:hydrolase activity"/>
    <property type="evidence" value="ECO:0007669"/>
    <property type="project" value="UniProtKB-KW"/>
</dbReference>
<dbReference type="EMBL" id="QZKI01000005">
    <property type="protein sequence ID" value="RJP75264.1"/>
    <property type="molecule type" value="Genomic_DNA"/>
</dbReference>
<dbReference type="CDD" id="cd16833">
    <property type="entry name" value="YfiH"/>
    <property type="match status" value="1"/>
</dbReference>
<feature type="region of interest" description="Disordered" evidence="11">
    <location>
        <begin position="1"/>
        <end position="33"/>
    </location>
</feature>